<keyword evidence="2" id="KW-0812">Transmembrane</keyword>
<dbReference type="Proteomes" id="UP000664521">
    <property type="component" value="Unassembled WGS sequence"/>
</dbReference>
<name>A0A8H3I514_9LECA</name>
<gene>
    <name evidence="3" type="ORF">HETSPECPRED_007176</name>
</gene>
<feature type="compositionally biased region" description="Pro residues" evidence="1">
    <location>
        <begin position="210"/>
        <end position="223"/>
    </location>
</feature>
<proteinExistence type="predicted"/>
<evidence type="ECO:0000313" key="4">
    <source>
        <dbReference type="Proteomes" id="UP000664521"/>
    </source>
</evidence>
<feature type="compositionally biased region" description="Polar residues" evidence="1">
    <location>
        <begin position="20"/>
        <end position="48"/>
    </location>
</feature>
<evidence type="ECO:0000313" key="3">
    <source>
        <dbReference type="EMBL" id="CAF9907585.1"/>
    </source>
</evidence>
<organism evidence="3 4">
    <name type="scientific">Heterodermia speciosa</name>
    <dbReference type="NCBI Taxonomy" id="116794"/>
    <lineage>
        <taxon>Eukaryota</taxon>
        <taxon>Fungi</taxon>
        <taxon>Dikarya</taxon>
        <taxon>Ascomycota</taxon>
        <taxon>Pezizomycotina</taxon>
        <taxon>Lecanoromycetes</taxon>
        <taxon>OSLEUM clade</taxon>
        <taxon>Lecanoromycetidae</taxon>
        <taxon>Caliciales</taxon>
        <taxon>Physciaceae</taxon>
        <taxon>Heterodermia</taxon>
    </lineage>
</organism>
<sequence>MSSTASPRSTMPAPPLLIASSLNTTAPVSPSSQPGPTSTAAPLSKIPSRSNHTVTVGAATAGSILAVLIVLGVLACMRLQRHPPELQQKPPQNQQHYHDPEKQMLRPADIGSSRAAPVPSWGEDTLIDAAGPPVSTVQGNSRAAHDTAEPSSPTMRRLPSPPIPSPFSIPVRDNPTPLRTPSPFGLLPSLPETEAPAELESSFDIAPIQPRSPPPPRPAPPPSCELEARDGVTVAALHRRGSSTSNLRRAKPPTRGGRPLSTILQSPQSSASPSMVTTENLGNRPWNGSSWEEEVNAGLGGESMRGYGTGTERPDPERAREMAWGVEVEMPTNEESHELWRRTRSLDLEPGAEARAWSNWL</sequence>
<comment type="caution">
    <text evidence="3">The sequence shown here is derived from an EMBL/GenBank/DDBJ whole genome shotgun (WGS) entry which is preliminary data.</text>
</comment>
<feature type="compositionally biased region" description="Polar residues" evidence="1">
    <location>
        <begin position="262"/>
        <end position="290"/>
    </location>
</feature>
<keyword evidence="2" id="KW-0472">Membrane</keyword>
<keyword evidence="2" id="KW-1133">Transmembrane helix</keyword>
<feature type="region of interest" description="Disordered" evidence="1">
    <location>
        <begin position="111"/>
        <end position="290"/>
    </location>
</feature>
<reference evidence="3" key="1">
    <citation type="submission" date="2021-03" db="EMBL/GenBank/DDBJ databases">
        <authorList>
            <person name="Tagirdzhanova G."/>
        </authorList>
    </citation>
    <scope>NUCLEOTIDE SEQUENCE</scope>
</reference>
<feature type="transmembrane region" description="Helical" evidence="2">
    <location>
        <begin position="56"/>
        <end position="79"/>
    </location>
</feature>
<feature type="region of interest" description="Disordered" evidence="1">
    <location>
        <begin position="1"/>
        <end position="48"/>
    </location>
</feature>
<dbReference type="EMBL" id="CAJPDS010000005">
    <property type="protein sequence ID" value="CAF9907585.1"/>
    <property type="molecule type" value="Genomic_DNA"/>
</dbReference>
<accession>A0A8H3I514</accession>
<dbReference type="AlphaFoldDB" id="A0A8H3I514"/>
<evidence type="ECO:0000256" key="2">
    <source>
        <dbReference type="SAM" id="Phobius"/>
    </source>
</evidence>
<keyword evidence="4" id="KW-1185">Reference proteome</keyword>
<evidence type="ECO:0000256" key="1">
    <source>
        <dbReference type="SAM" id="MobiDB-lite"/>
    </source>
</evidence>
<protein>
    <submittedName>
        <fullName evidence="3">Uncharacterized protein</fullName>
    </submittedName>
</protein>
<feature type="region of interest" description="Disordered" evidence="1">
    <location>
        <begin position="299"/>
        <end position="318"/>
    </location>
</feature>
<feature type="compositionally biased region" description="Gly residues" evidence="1">
    <location>
        <begin position="299"/>
        <end position="309"/>
    </location>
</feature>